<protein>
    <recommendedName>
        <fullName evidence="1">Azaphilone pigments biosynthesis cluster protein L N-terminal domain-containing protein</fullName>
    </recommendedName>
</protein>
<dbReference type="AlphaFoldDB" id="A0A3N4KXZ6"/>
<keyword evidence="3" id="KW-1185">Reference proteome</keyword>
<name>A0A3N4KXZ6_9PEZI</name>
<dbReference type="Pfam" id="PF17111">
    <property type="entry name" value="PigL_N"/>
    <property type="match status" value="1"/>
</dbReference>
<dbReference type="InParanoid" id="A0A3N4KXZ6"/>
<evidence type="ECO:0000313" key="2">
    <source>
        <dbReference type="EMBL" id="RPB15416.1"/>
    </source>
</evidence>
<sequence length="226" mass="26217">MAEVLALTSAIIAIIKITADVTKLAYQYINDIQKAPESIRIFLSEIQSLTQVLNLLEEHCKKNPHLSAIQMLEGPLNECVTEMKMLAKNLEPKNSASWWKRSIVRLKWPLKDGEMSEYLSRIERFKTTIILAIGTVNQSQQAAIMHGMRYVIENNSPIEAKALIELEKRELILRWLFSKAFDQRHTEISKRRQENIGQWLLESQEFENWTNDTDSRLLWVHGLDLS</sequence>
<accession>A0A3N4KXZ6</accession>
<evidence type="ECO:0000313" key="3">
    <source>
        <dbReference type="Proteomes" id="UP000277580"/>
    </source>
</evidence>
<dbReference type="EMBL" id="ML119113">
    <property type="protein sequence ID" value="RPB15416.1"/>
    <property type="molecule type" value="Genomic_DNA"/>
</dbReference>
<organism evidence="2 3">
    <name type="scientific">Morchella conica CCBAS932</name>
    <dbReference type="NCBI Taxonomy" id="1392247"/>
    <lineage>
        <taxon>Eukaryota</taxon>
        <taxon>Fungi</taxon>
        <taxon>Dikarya</taxon>
        <taxon>Ascomycota</taxon>
        <taxon>Pezizomycotina</taxon>
        <taxon>Pezizomycetes</taxon>
        <taxon>Pezizales</taxon>
        <taxon>Morchellaceae</taxon>
        <taxon>Morchella</taxon>
    </lineage>
</organism>
<feature type="domain" description="Azaphilone pigments biosynthesis cluster protein L N-terminal" evidence="1">
    <location>
        <begin position="2"/>
        <end position="143"/>
    </location>
</feature>
<reference evidence="2 3" key="1">
    <citation type="journal article" date="2018" name="Nat. Ecol. Evol.">
        <title>Pezizomycetes genomes reveal the molecular basis of ectomycorrhizal truffle lifestyle.</title>
        <authorList>
            <person name="Murat C."/>
            <person name="Payen T."/>
            <person name="Noel B."/>
            <person name="Kuo A."/>
            <person name="Morin E."/>
            <person name="Chen J."/>
            <person name="Kohler A."/>
            <person name="Krizsan K."/>
            <person name="Balestrini R."/>
            <person name="Da Silva C."/>
            <person name="Montanini B."/>
            <person name="Hainaut M."/>
            <person name="Levati E."/>
            <person name="Barry K.W."/>
            <person name="Belfiori B."/>
            <person name="Cichocki N."/>
            <person name="Clum A."/>
            <person name="Dockter R.B."/>
            <person name="Fauchery L."/>
            <person name="Guy J."/>
            <person name="Iotti M."/>
            <person name="Le Tacon F."/>
            <person name="Lindquist E.A."/>
            <person name="Lipzen A."/>
            <person name="Malagnac F."/>
            <person name="Mello A."/>
            <person name="Molinier V."/>
            <person name="Miyauchi S."/>
            <person name="Poulain J."/>
            <person name="Riccioni C."/>
            <person name="Rubini A."/>
            <person name="Sitrit Y."/>
            <person name="Splivallo R."/>
            <person name="Traeger S."/>
            <person name="Wang M."/>
            <person name="Zifcakova L."/>
            <person name="Wipf D."/>
            <person name="Zambonelli A."/>
            <person name="Paolocci F."/>
            <person name="Nowrousian M."/>
            <person name="Ottonello S."/>
            <person name="Baldrian P."/>
            <person name="Spatafora J.W."/>
            <person name="Henrissat B."/>
            <person name="Nagy L.G."/>
            <person name="Aury J.M."/>
            <person name="Wincker P."/>
            <person name="Grigoriev I.V."/>
            <person name="Bonfante P."/>
            <person name="Martin F.M."/>
        </authorList>
    </citation>
    <scope>NUCLEOTIDE SEQUENCE [LARGE SCALE GENOMIC DNA]</scope>
    <source>
        <strain evidence="2 3">CCBAS932</strain>
    </source>
</reference>
<dbReference type="PANTHER" id="PTHR10039">
    <property type="entry name" value="AMELOGENIN"/>
    <property type="match status" value="1"/>
</dbReference>
<dbReference type="PANTHER" id="PTHR10039:SF16">
    <property type="entry name" value="GPI INOSITOL-DEACYLASE"/>
    <property type="match status" value="1"/>
</dbReference>
<gene>
    <name evidence="2" type="ORF">P167DRAFT_428921</name>
</gene>
<dbReference type="Proteomes" id="UP000277580">
    <property type="component" value="Unassembled WGS sequence"/>
</dbReference>
<dbReference type="InterPro" id="IPR031348">
    <property type="entry name" value="PigL_N"/>
</dbReference>
<proteinExistence type="predicted"/>
<evidence type="ECO:0000259" key="1">
    <source>
        <dbReference type="Pfam" id="PF17111"/>
    </source>
</evidence>
<dbReference type="OrthoDB" id="1577640at2759"/>